<dbReference type="HAMAP" id="MF_01810">
    <property type="entry name" value="YidC_type1"/>
    <property type="match status" value="1"/>
</dbReference>
<gene>
    <name evidence="13" type="primary">yidC</name>
    <name evidence="17" type="ORF">SAMN04488021_1239</name>
</gene>
<evidence type="ECO:0000256" key="8">
    <source>
        <dbReference type="ARBA" id="ARBA00022989"/>
    </source>
</evidence>
<keyword evidence="7 13" id="KW-0653">Protein transport</keyword>
<dbReference type="Proteomes" id="UP000183635">
    <property type="component" value="Unassembled WGS sequence"/>
</dbReference>
<feature type="domain" description="Membrane insertase YidC N-terminal" evidence="16">
    <location>
        <begin position="154"/>
        <end position="392"/>
    </location>
</feature>
<dbReference type="Gene3D" id="2.70.98.90">
    <property type="match status" value="1"/>
</dbReference>
<dbReference type="InterPro" id="IPR047196">
    <property type="entry name" value="YidC_ALB_C"/>
</dbReference>
<evidence type="ECO:0000313" key="18">
    <source>
        <dbReference type="Proteomes" id="UP000183635"/>
    </source>
</evidence>
<evidence type="ECO:0000256" key="6">
    <source>
        <dbReference type="ARBA" id="ARBA00022692"/>
    </source>
</evidence>
<evidence type="ECO:0000256" key="2">
    <source>
        <dbReference type="ARBA" id="ARBA00010527"/>
    </source>
</evidence>
<dbReference type="AlphaFoldDB" id="A0A1I3BLZ7"/>
<comment type="similarity">
    <text evidence="2 13">Belongs to the OXA1/ALB3/YidC family. Type 1 subfamily.</text>
</comment>
<feature type="domain" description="Membrane insertase YidC/Oxa/ALB C-terminal" evidence="15">
    <location>
        <begin position="404"/>
        <end position="606"/>
    </location>
</feature>
<dbReference type="PRINTS" id="PR01900">
    <property type="entry name" value="YIDCPROTEIN"/>
</dbReference>
<keyword evidence="9 13" id="KW-0472">Membrane</keyword>
<evidence type="ECO:0000256" key="3">
    <source>
        <dbReference type="ARBA" id="ARBA00015325"/>
    </source>
</evidence>
<sequence length="639" mass="69483">MQDNNRNLILAMVLSAIVMLVWSIFFAPEPAPPAQDAAQTSAQDGTAPASTPAGGPAAPVGTAPGTAPELAAETAANADPSAGAGRVKIESPSLAGTISLAGGRIDDLELTGYHETLDPKSPFVRLLSPTAKPALQAEGTPAAPGGDLQLAVQKPYYAVYGWMPGAGTDPALVPGPATVWQVESGATLAPGQPVTLLWDNGAGQIFRRTYELDDKFLFTVTQSVENTGTAPFSAAPYGILARHGKPDTQNFFVLHEGVVGMTDGKLLEQKYKKLPDLSPVAGEGPAELIDVKENGWIGFTDKYWMTTLAPAPGNPFTAVVKYAPGADIYQAETRMPMQTVAPGATGTSSSYLFAGAKVWETINSYQQTPGIDRFVDSIDWGWFYFLTKPIFRLLHWLHGFIGNMGWSIIGLTFILKLLVFPLARKSYISMAKMKELQPQMEAIKERTGDDRMKYQKEVMELYKREKVNPAAGCLPVLLQVPIFFSLYKVIFVTIELRHAPWLGWIRDLSAPDPSSLWNFFGLAPWAMPGQGSFLHSFTLPALAILLGISMWMQQRLNPAPADPAQKMIFAWMPWIFMFMLGGFASGLVLYWITNNTITIIQQYTIMSMHGHRPDLFGNIRSSLPARAKAGDKDGQKGGK</sequence>
<dbReference type="PANTHER" id="PTHR12428">
    <property type="entry name" value="OXA1"/>
    <property type="match status" value="1"/>
</dbReference>
<comment type="subcellular location">
    <subcellularLocation>
        <location evidence="1">Cell inner membrane</location>
        <topology evidence="1">Multi-pass membrane protein</topology>
    </subcellularLocation>
    <subcellularLocation>
        <location evidence="13">Cell membrane</location>
        <topology evidence="13">Multi-pass membrane protein</topology>
    </subcellularLocation>
</comment>
<dbReference type="InterPro" id="IPR028055">
    <property type="entry name" value="YidC/Oxa/ALB_C"/>
</dbReference>
<evidence type="ECO:0000256" key="13">
    <source>
        <dbReference type="HAMAP-Rule" id="MF_01810"/>
    </source>
</evidence>
<feature type="transmembrane region" description="Helical" evidence="13">
    <location>
        <begin position="7"/>
        <end position="27"/>
    </location>
</feature>
<evidence type="ECO:0000256" key="5">
    <source>
        <dbReference type="ARBA" id="ARBA00022475"/>
    </source>
</evidence>
<dbReference type="GO" id="GO:0051205">
    <property type="term" value="P:protein insertion into membrane"/>
    <property type="evidence" value="ECO:0007669"/>
    <property type="project" value="TreeGrafter"/>
</dbReference>
<dbReference type="GO" id="GO:0005886">
    <property type="term" value="C:plasma membrane"/>
    <property type="evidence" value="ECO:0007669"/>
    <property type="project" value="UniProtKB-SubCell"/>
</dbReference>
<dbReference type="GO" id="GO:0032977">
    <property type="term" value="F:membrane insertase activity"/>
    <property type="evidence" value="ECO:0007669"/>
    <property type="project" value="InterPro"/>
</dbReference>
<feature type="transmembrane region" description="Helical" evidence="13">
    <location>
        <begin position="533"/>
        <end position="551"/>
    </location>
</feature>
<evidence type="ECO:0000256" key="7">
    <source>
        <dbReference type="ARBA" id="ARBA00022927"/>
    </source>
</evidence>
<evidence type="ECO:0000256" key="12">
    <source>
        <dbReference type="ARBA" id="ARBA00033342"/>
    </source>
</evidence>
<evidence type="ECO:0000256" key="1">
    <source>
        <dbReference type="ARBA" id="ARBA00004429"/>
    </source>
</evidence>
<evidence type="ECO:0000256" key="14">
    <source>
        <dbReference type="SAM" id="MobiDB-lite"/>
    </source>
</evidence>
<dbReference type="NCBIfam" id="TIGR03592">
    <property type="entry name" value="yidC_oxa1_cterm"/>
    <property type="match status" value="1"/>
</dbReference>
<evidence type="ECO:0000256" key="11">
    <source>
        <dbReference type="ARBA" id="ARBA00033245"/>
    </source>
</evidence>
<keyword evidence="4 13" id="KW-0813">Transport</keyword>
<dbReference type="OrthoDB" id="9780552at2"/>
<dbReference type="RefSeq" id="WP_074968708.1">
    <property type="nucleotide sequence ID" value="NZ_CBCRYP010000023.1"/>
</dbReference>
<feature type="region of interest" description="Disordered" evidence="14">
    <location>
        <begin position="32"/>
        <end position="66"/>
    </location>
</feature>
<dbReference type="CDD" id="cd20070">
    <property type="entry name" value="5TM_YidC_Alb3"/>
    <property type="match status" value="1"/>
</dbReference>
<keyword evidence="18" id="KW-1185">Reference proteome</keyword>
<dbReference type="NCBIfam" id="NF002353">
    <property type="entry name" value="PRK01318.1-4"/>
    <property type="match status" value="1"/>
</dbReference>
<comment type="subunit">
    <text evidence="13">Interacts with the Sec translocase complex via SecD. Specifically interacts with transmembrane segments of nascent integral membrane proteins during membrane integration.</text>
</comment>
<evidence type="ECO:0000256" key="4">
    <source>
        <dbReference type="ARBA" id="ARBA00022448"/>
    </source>
</evidence>
<comment type="function">
    <text evidence="13">Required for the insertion and/or proper folding and/or complex formation of integral membrane proteins into the membrane. Involved in integration of membrane proteins that insert both dependently and independently of the Sec translocase complex, as well as at least some lipoproteins. Aids folding of multispanning membrane proteins.</text>
</comment>
<evidence type="ECO:0000259" key="16">
    <source>
        <dbReference type="Pfam" id="PF14849"/>
    </source>
</evidence>
<feature type="transmembrane region" description="Helical" evidence="13">
    <location>
        <begin position="571"/>
        <end position="592"/>
    </location>
</feature>
<evidence type="ECO:0000256" key="10">
    <source>
        <dbReference type="ARBA" id="ARBA00023186"/>
    </source>
</evidence>
<feature type="compositionally biased region" description="Low complexity" evidence="14">
    <location>
        <begin position="34"/>
        <end position="66"/>
    </location>
</feature>
<protein>
    <recommendedName>
        <fullName evidence="3 13">Membrane protein insertase YidC</fullName>
    </recommendedName>
    <alternativeName>
        <fullName evidence="12 13">Foldase YidC</fullName>
    </alternativeName>
    <alternativeName>
        <fullName evidence="11 13">Membrane integrase YidC</fullName>
    </alternativeName>
    <alternativeName>
        <fullName evidence="13">Membrane protein YidC</fullName>
    </alternativeName>
</protein>
<dbReference type="Pfam" id="PF02096">
    <property type="entry name" value="60KD_IMP"/>
    <property type="match status" value="1"/>
</dbReference>
<dbReference type="Pfam" id="PF14849">
    <property type="entry name" value="YidC_periplas"/>
    <property type="match status" value="2"/>
</dbReference>
<dbReference type="PRINTS" id="PR00701">
    <property type="entry name" value="60KDINNERMP"/>
</dbReference>
<organism evidence="17 18">
    <name type="scientific">Paracoccus aminovorans</name>
    <dbReference type="NCBI Taxonomy" id="34004"/>
    <lineage>
        <taxon>Bacteria</taxon>
        <taxon>Pseudomonadati</taxon>
        <taxon>Pseudomonadota</taxon>
        <taxon>Alphaproteobacteria</taxon>
        <taxon>Rhodobacterales</taxon>
        <taxon>Paracoccaceae</taxon>
        <taxon>Paracoccus</taxon>
    </lineage>
</organism>
<accession>A0A1I3BLZ7</accession>
<proteinExistence type="inferred from homology"/>
<dbReference type="CDD" id="cd19961">
    <property type="entry name" value="EcYidC-like_peri"/>
    <property type="match status" value="1"/>
</dbReference>
<dbReference type="InterPro" id="IPR028053">
    <property type="entry name" value="Membr_insert_YidC_N"/>
</dbReference>
<dbReference type="InterPro" id="IPR038221">
    <property type="entry name" value="YidC_periplasmic_sf"/>
</dbReference>
<dbReference type="GO" id="GO:0015031">
    <property type="term" value="P:protein transport"/>
    <property type="evidence" value="ECO:0007669"/>
    <property type="project" value="UniProtKB-KW"/>
</dbReference>
<name>A0A1I3BLZ7_9RHOB</name>
<dbReference type="PANTHER" id="PTHR12428:SF65">
    <property type="entry name" value="CYTOCHROME C OXIDASE ASSEMBLY PROTEIN COX18, MITOCHONDRIAL"/>
    <property type="match status" value="1"/>
</dbReference>
<feature type="transmembrane region" description="Helical" evidence="13">
    <location>
        <begin position="396"/>
        <end position="423"/>
    </location>
</feature>
<dbReference type="InterPro" id="IPR019998">
    <property type="entry name" value="Membr_insert_YidC"/>
</dbReference>
<keyword evidence="10 13" id="KW-0143">Chaperone</keyword>
<dbReference type="EMBL" id="FOPU01000023">
    <property type="protein sequence ID" value="SFH63315.1"/>
    <property type="molecule type" value="Genomic_DNA"/>
</dbReference>
<dbReference type="STRING" id="34004.SAMN04488021_1239"/>
<evidence type="ECO:0000313" key="17">
    <source>
        <dbReference type="EMBL" id="SFH63315.1"/>
    </source>
</evidence>
<feature type="domain" description="Membrane insertase YidC N-terminal" evidence="16">
    <location>
        <begin position="86"/>
        <end position="135"/>
    </location>
</feature>
<evidence type="ECO:0000259" key="15">
    <source>
        <dbReference type="Pfam" id="PF02096"/>
    </source>
</evidence>
<keyword evidence="8 13" id="KW-1133">Transmembrane helix</keyword>
<dbReference type="InterPro" id="IPR001708">
    <property type="entry name" value="YidC/ALB3/OXA1/COX18"/>
</dbReference>
<keyword evidence="5 13" id="KW-1003">Cell membrane</keyword>
<evidence type="ECO:0000256" key="9">
    <source>
        <dbReference type="ARBA" id="ARBA00023136"/>
    </source>
</evidence>
<reference evidence="17 18" key="1">
    <citation type="submission" date="2016-10" db="EMBL/GenBank/DDBJ databases">
        <authorList>
            <person name="de Groot N.N."/>
        </authorList>
    </citation>
    <scope>NUCLEOTIDE SEQUENCE [LARGE SCALE GENOMIC DNA]</scope>
    <source>
        <strain evidence="17 18">DSM 8537</strain>
    </source>
</reference>
<keyword evidence="6 13" id="KW-0812">Transmembrane</keyword>
<dbReference type="NCBIfam" id="TIGR03593">
    <property type="entry name" value="yidC_nterm"/>
    <property type="match status" value="2"/>
</dbReference>